<comment type="caution">
    <text evidence="2">The sequence shown here is derived from an EMBL/GenBank/DDBJ whole genome shotgun (WGS) entry which is preliminary data.</text>
</comment>
<dbReference type="RefSeq" id="WP_204059549.1">
    <property type="nucleotide sequence ID" value="NZ_BAAAGP010000017.1"/>
</dbReference>
<evidence type="ECO:0000313" key="2">
    <source>
        <dbReference type="EMBL" id="GIH42319.1"/>
    </source>
</evidence>
<accession>A0ABQ4G5H7</accession>
<evidence type="ECO:0000256" key="1">
    <source>
        <dbReference type="SAM" id="MobiDB-lite"/>
    </source>
</evidence>
<reference evidence="2 3" key="1">
    <citation type="submission" date="2021-01" db="EMBL/GenBank/DDBJ databases">
        <title>Whole genome shotgun sequence of Microbispora corallina NBRC 16416.</title>
        <authorList>
            <person name="Komaki H."/>
            <person name="Tamura T."/>
        </authorList>
    </citation>
    <scope>NUCLEOTIDE SEQUENCE [LARGE SCALE GENOMIC DNA]</scope>
    <source>
        <strain evidence="2 3">NBRC 16416</strain>
    </source>
</reference>
<evidence type="ECO:0000313" key="3">
    <source>
        <dbReference type="Proteomes" id="UP000603904"/>
    </source>
</evidence>
<protein>
    <submittedName>
        <fullName evidence="2">Uncharacterized protein</fullName>
    </submittedName>
</protein>
<feature type="region of interest" description="Disordered" evidence="1">
    <location>
        <begin position="1"/>
        <end position="22"/>
    </location>
</feature>
<organism evidence="2 3">
    <name type="scientific">Microbispora corallina</name>
    <dbReference type="NCBI Taxonomy" id="83302"/>
    <lineage>
        <taxon>Bacteria</taxon>
        <taxon>Bacillati</taxon>
        <taxon>Actinomycetota</taxon>
        <taxon>Actinomycetes</taxon>
        <taxon>Streptosporangiales</taxon>
        <taxon>Streptosporangiaceae</taxon>
        <taxon>Microbispora</taxon>
    </lineage>
</organism>
<sequence>MPDHVFGSKVGRDQYTQSGSNNSFVVNHGAEVSRAEVDAAVEELRAFVAQLTRDGVVHADGSVADPGAVVAAVESQPNRLRALAGAIAGGAKDAVLSVVKDGVAALIVALVGRM</sequence>
<proteinExistence type="predicted"/>
<name>A0ABQ4G5H7_9ACTN</name>
<dbReference type="EMBL" id="BOOC01000030">
    <property type="protein sequence ID" value="GIH42319.1"/>
    <property type="molecule type" value="Genomic_DNA"/>
</dbReference>
<gene>
    <name evidence="2" type="ORF">Mco01_53190</name>
</gene>
<dbReference type="Proteomes" id="UP000603904">
    <property type="component" value="Unassembled WGS sequence"/>
</dbReference>
<keyword evidence="3" id="KW-1185">Reference proteome</keyword>